<dbReference type="RefSeq" id="WP_091409960.1">
    <property type="nucleotide sequence ID" value="NZ_FOAB01000005.1"/>
</dbReference>
<keyword evidence="3" id="KW-1185">Reference proteome</keyword>
<dbReference type="AlphaFoldDB" id="A0A1H7S401"/>
<dbReference type="InterPro" id="IPR045362">
    <property type="entry name" value="CIS_spike_tip"/>
</dbReference>
<organism evidence="2 3">
    <name type="scientific">Aquimarina amphilecti</name>
    <dbReference type="NCBI Taxonomy" id="1038014"/>
    <lineage>
        <taxon>Bacteria</taxon>
        <taxon>Pseudomonadati</taxon>
        <taxon>Bacteroidota</taxon>
        <taxon>Flavobacteriia</taxon>
        <taxon>Flavobacteriales</taxon>
        <taxon>Flavobacteriaceae</taxon>
        <taxon>Aquimarina</taxon>
    </lineage>
</organism>
<proteinExistence type="predicted"/>
<dbReference type="Proteomes" id="UP000198521">
    <property type="component" value="Unassembled WGS sequence"/>
</dbReference>
<feature type="region of interest" description="Disordered" evidence="1">
    <location>
        <begin position="108"/>
        <end position="140"/>
    </location>
</feature>
<protein>
    <submittedName>
        <fullName evidence="2">Uncharacterized protein</fullName>
    </submittedName>
</protein>
<feature type="compositionally biased region" description="Pro residues" evidence="1">
    <location>
        <begin position="110"/>
        <end position="123"/>
    </location>
</feature>
<evidence type="ECO:0000256" key="1">
    <source>
        <dbReference type="SAM" id="MobiDB-lite"/>
    </source>
</evidence>
<dbReference type="Pfam" id="PF19267">
    <property type="entry name" value="CIS_spike_tip"/>
    <property type="match status" value="1"/>
</dbReference>
<dbReference type="OrthoDB" id="5518630at2"/>
<evidence type="ECO:0000313" key="3">
    <source>
        <dbReference type="Proteomes" id="UP000198521"/>
    </source>
</evidence>
<gene>
    <name evidence="2" type="ORF">SAMN04487910_2985</name>
</gene>
<sequence>MDLIVIDGDTVNFLPAFGSAVVSVQLGKITASGKTTVKGKKVCVAGDESKVEVKNCSYVAPPFVIPGQGTLTIKKLGPDQLTTKSKSGNKSIIIKGSIFLAEFKVTSPAKQPPPANTPDPLPMYPGQGKLVPSNAKIKAT</sequence>
<dbReference type="EMBL" id="FOAB01000005">
    <property type="protein sequence ID" value="SEL67088.1"/>
    <property type="molecule type" value="Genomic_DNA"/>
</dbReference>
<dbReference type="STRING" id="1038014.SAMN04487910_2985"/>
<name>A0A1H7S401_AQUAM</name>
<evidence type="ECO:0000313" key="2">
    <source>
        <dbReference type="EMBL" id="SEL67088.1"/>
    </source>
</evidence>
<accession>A0A1H7S401</accession>
<reference evidence="3" key="1">
    <citation type="submission" date="2016-10" db="EMBL/GenBank/DDBJ databases">
        <authorList>
            <person name="Varghese N."/>
            <person name="Submissions S."/>
        </authorList>
    </citation>
    <scope>NUCLEOTIDE SEQUENCE [LARGE SCALE GENOMIC DNA]</scope>
    <source>
        <strain evidence="3">DSM 25232 / NCIMB 14723 / 92V</strain>
    </source>
</reference>